<dbReference type="AlphaFoldDB" id="A0A1B7N0X6"/>
<reference evidence="1 2" key="1">
    <citation type="submission" date="2016-06" db="EMBL/GenBank/DDBJ databases">
        <title>Comparative genomics of the ectomycorrhizal sister species Rhizopogon vinicolor and Rhizopogon vesiculosus (Basidiomycota: Boletales) reveals a divergence of the mating type B locus.</title>
        <authorList>
            <consortium name="DOE Joint Genome Institute"/>
            <person name="Mujic A.B."/>
            <person name="Kuo A."/>
            <person name="Tritt A."/>
            <person name="Lipzen A."/>
            <person name="Chen C."/>
            <person name="Johnson J."/>
            <person name="Sharma A."/>
            <person name="Barry K."/>
            <person name="Grigoriev I.V."/>
            <person name="Spatafora J.W."/>
        </authorList>
    </citation>
    <scope>NUCLEOTIDE SEQUENCE [LARGE SCALE GENOMIC DNA]</scope>
    <source>
        <strain evidence="1 2">AM-OR11-026</strain>
    </source>
</reference>
<dbReference type="PROSITE" id="PS51257">
    <property type="entry name" value="PROKAR_LIPOPROTEIN"/>
    <property type="match status" value="1"/>
</dbReference>
<protein>
    <submittedName>
        <fullName evidence="1">Uncharacterized protein</fullName>
    </submittedName>
</protein>
<keyword evidence="2" id="KW-1185">Reference proteome</keyword>
<dbReference type="InParanoid" id="A0A1B7N0X6"/>
<name>A0A1B7N0X6_9AGAM</name>
<evidence type="ECO:0000313" key="2">
    <source>
        <dbReference type="Proteomes" id="UP000092154"/>
    </source>
</evidence>
<organism evidence="1 2">
    <name type="scientific">Rhizopogon vinicolor AM-OR11-026</name>
    <dbReference type="NCBI Taxonomy" id="1314800"/>
    <lineage>
        <taxon>Eukaryota</taxon>
        <taxon>Fungi</taxon>
        <taxon>Dikarya</taxon>
        <taxon>Basidiomycota</taxon>
        <taxon>Agaricomycotina</taxon>
        <taxon>Agaricomycetes</taxon>
        <taxon>Agaricomycetidae</taxon>
        <taxon>Boletales</taxon>
        <taxon>Suillineae</taxon>
        <taxon>Rhizopogonaceae</taxon>
        <taxon>Rhizopogon</taxon>
    </lineage>
</organism>
<evidence type="ECO:0000313" key="1">
    <source>
        <dbReference type="EMBL" id="OAX38520.1"/>
    </source>
</evidence>
<sequence length="118" mass="12830">MRPFITMSCPAFISCEAIVKSGVTTISIIIASISLYPAHDLFSSLKEIDRITRPRLGRARGLPATHTHHLGLVSPCYCSSYVSYVHIFRCGKKENISKNPTIEIAVRPLGTEVAADGG</sequence>
<gene>
    <name evidence="1" type="ORF">K503DRAFT_152950</name>
</gene>
<accession>A0A1B7N0X6</accession>
<proteinExistence type="predicted"/>
<dbReference type="EMBL" id="KV448290">
    <property type="protein sequence ID" value="OAX38520.1"/>
    <property type="molecule type" value="Genomic_DNA"/>
</dbReference>
<dbReference type="Proteomes" id="UP000092154">
    <property type="component" value="Unassembled WGS sequence"/>
</dbReference>